<feature type="chain" id="PRO_5042042640" description="Cysteine and tyrosine-rich protein 1" evidence="2">
    <location>
        <begin position="22"/>
        <end position="173"/>
    </location>
</feature>
<proteinExistence type="predicted"/>
<feature type="transmembrane region" description="Helical" evidence="1">
    <location>
        <begin position="70"/>
        <end position="91"/>
    </location>
</feature>
<evidence type="ECO:0000256" key="1">
    <source>
        <dbReference type="SAM" id="Phobius"/>
    </source>
</evidence>
<reference evidence="3" key="3">
    <citation type="submission" date="2023-05" db="EMBL/GenBank/DDBJ databases">
        <authorList>
            <person name="Smith C.H."/>
        </authorList>
    </citation>
    <scope>NUCLEOTIDE SEQUENCE</scope>
    <source>
        <strain evidence="3">CHS0354</strain>
        <tissue evidence="3">Mantle</tissue>
    </source>
</reference>
<name>A0AAE0WG68_9BIVA</name>
<dbReference type="Proteomes" id="UP001195483">
    <property type="component" value="Unassembled WGS sequence"/>
</dbReference>
<reference evidence="3" key="1">
    <citation type="journal article" date="2021" name="Genome Biol. Evol.">
        <title>A High-Quality Reference Genome for a Parasitic Bivalve with Doubly Uniparental Inheritance (Bivalvia: Unionida).</title>
        <authorList>
            <person name="Smith C.H."/>
        </authorList>
    </citation>
    <scope>NUCLEOTIDE SEQUENCE</scope>
    <source>
        <strain evidence="3">CHS0354</strain>
    </source>
</reference>
<keyword evidence="4" id="KW-1185">Reference proteome</keyword>
<dbReference type="AlphaFoldDB" id="A0AAE0WG68"/>
<feature type="signal peptide" evidence="2">
    <location>
        <begin position="1"/>
        <end position="21"/>
    </location>
</feature>
<evidence type="ECO:0008006" key="5">
    <source>
        <dbReference type="Google" id="ProtNLM"/>
    </source>
</evidence>
<accession>A0AAE0WG68</accession>
<gene>
    <name evidence="3" type="ORF">CHS0354_016482</name>
</gene>
<organism evidence="3 4">
    <name type="scientific">Potamilus streckersoni</name>
    <dbReference type="NCBI Taxonomy" id="2493646"/>
    <lineage>
        <taxon>Eukaryota</taxon>
        <taxon>Metazoa</taxon>
        <taxon>Spiralia</taxon>
        <taxon>Lophotrochozoa</taxon>
        <taxon>Mollusca</taxon>
        <taxon>Bivalvia</taxon>
        <taxon>Autobranchia</taxon>
        <taxon>Heteroconchia</taxon>
        <taxon>Palaeoheterodonta</taxon>
        <taxon>Unionida</taxon>
        <taxon>Unionoidea</taxon>
        <taxon>Unionidae</taxon>
        <taxon>Ambleminae</taxon>
        <taxon>Lampsilini</taxon>
        <taxon>Potamilus</taxon>
    </lineage>
</organism>
<evidence type="ECO:0000313" key="4">
    <source>
        <dbReference type="Proteomes" id="UP001195483"/>
    </source>
</evidence>
<comment type="caution">
    <text evidence="3">The sequence shown here is derived from an EMBL/GenBank/DDBJ whole genome shotgun (WGS) entry which is preliminary data.</text>
</comment>
<keyword evidence="1" id="KW-0812">Transmembrane</keyword>
<keyword evidence="1" id="KW-0472">Membrane</keyword>
<reference evidence="3" key="2">
    <citation type="journal article" date="2021" name="Genome Biol. Evol.">
        <title>Developing a high-quality reference genome for a parasitic bivalve with doubly uniparental inheritance (Bivalvia: Unionida).</title>
        <authorList>
            <person name="Smith C.H."/>
        </authorList>
    </citation>
    <scope>NUCLEOTIDE SEQUENCE</scope>
    <source>
        <strain evidence="3">CHS0354</strain>
        <tissue evidence="3">Mantle</tissue>
    </source>
</reference>
<evidence type="ECO:0000313" key="3">
    <source>
        <dbReference type="EMBL" id="KAK3611550.1"/>
    </source>
</evidence>
<keyword evidence="2" id="KW-0732">Signal</keyword>
<protein>
    <recommendedName>
        <fullName evidence="5">Cysteine and tyrosine-rich protein 1</fullName>
    </recommendedName>
</protein>
<keyword evidence="1" id="KW-1133">Transmembrane helix</keyword>
<evidence type="ECO:0000256" key="2">
    <source>
        <dbReference type="SAM" id="SignalP"/>
    </source>
</evidence>
<dbReference type="EMBL" id="JAEAOA010001017">
    <property type="protein sequence ID" value="KAK3611550.1"/>
    <property type="molecule type" value="Genomic_DNA"/>
</dbReference>
<sequence length="173" mass="18188">MIMYGLLKIILVLQAVRVGAGEYCQYGYDYYFSSSYKSRYCDDGCCGTKSSTYSDVCCSVSSYSSSTVNVGAIVGSVVGSLVGLALLIAVIKCCTAAYNSRRQTGTVIQPANTNMQAFVVSTSALSPGQQAMPIPQGPVGYGYPTCTPPPPYGLQCNVPQESAEASKPPLPPT</sequence>